<protein>
    <recommendedName>
        <fullName evidence="4">CCHC-type domain-containing protein</fullName>
    </recommendedName>
</protein>
<dbReference type="Proteomes" id="UP001341840">
    <property type="component" value="Unassembled WGS sequence"/>
</dbReference>
<evidence type="ECO:0000256" key="1">
    <source>
        <dbReference type="SAM" id="MobiDB-lite"/>
    </source>
</evidence>
<evidence type="ECO:0000313" key="2">
    <source>
        <dbReference type="EMBL" id="MED6112234.1"/>
    </source>
</evidence>
<gene>
    <name evidence="2" type="ORF">PIB30_059813</name>
</gene>
<dbReference type="EMBL" id="JASCZI010000520">
    <property type="protein sequence ID" value="MED6112234.1"/>
    <property type="molecule type" value="Genomic_DNA"/>
</dbReference>
<proteinExistence type="predicted"/>
<name>A0ABU6QM61_9FABA</name>
<comment type="caution">
    <text evidence="2">The sequence shown here is derived from an EMBL/GenBank/DDBJ whole genome shotgun (WGS) entry which is preliminary data.</text>
</comment>
<accession>A0ABU6QM61</accession>
<dbReference type="Gene3D" id="4.10.60.10">
    <property type="entry name" value="Zinc finger, CCHC-type"/>
    <property type="match status" value="1"/>
</dbReference>
<evidence type="ECO:0000313" key="3">
    <source>
        <dbReference type="Proteomes" id="UP001341840"/>
    </source>
</evidence>
<sequence length="167" mass="18433">MEVETIDTLVAQNKALSQQINLLNSKLGNMQLAAVNTQIESCDLCGVQGHSSESCASILEQQSTEQVNNCDLCGFQGHSSESCVAILEQQSTEQVNYMGNGPRHPDFDPHSKTYNPGWRHHPNFGWGGQGNQSNQGQRQYHNNFQKQPSPLVQPLASQQPSQLEITL</sequence>
<feature type="compositionally biased region" description="Polar residues" evidence="1">
    <location>
        <begin position="140"/>
        <end position="167"/>
    </location>
</feature>
<keyword evidence="3" id="KW-1185">Reference proteome</keyword>
<evidence type="ECO:0008006" key="4">
    <source>
        <dbReference type="Google" id="ProtNLM"/>
    </source>
</evidence>
<reference evidence="2 3" key="1">
    <citation type="journal article" date="2023" name="Plants (Basel)">
        <title>Bridging the Gap: Combining Genomics and Transcriptomics Approaches to Understand Stylosanthes scabra, an Orphan Legume from the Brazilian Caatinga.</title>
        <authorList>
            <person name="Ferreira-Neto J.R.C."/>
            <person name="da Silva M.D."/>
            <person name="Binneck E."/>
            <person name="de Melo N.F."/>
            <person name="da Silva R.H."/>
            <person name="de Melo A.L.T.M."/>
            <person name="Pandolfi V."/>
            <person name="Bustamante F.O."/>
            <person name="Brasileiro-Vidal A.C."/>
            <person name="Benko-Iseppon A.M."/>
        </authorList>
    </citation>
    <scope>NUCLEOTIDE SEQUENCE [LARGE SCALE GENOMIC DNA]</scope>
    <source>
        <tissue evidence="2">Leaves</tissue>
    </source>
</reference>
<organism evidence="2 3">
    <name type="scientific">Stylosanthes scabra</name>
    <dbReference type="NCBI Taxonomy" id="79078"/>
    <lineage>
        <taxon>Eukaryota</taxon>
        <taxon>Viridiplantae</taxon>
        <taxon>Streptophyta</taxon>
        <taxon>Embryophyta</taxon>
        <taxon>Tracheophyta</taxon>
        <taxon>Spermatophyta</taxon>
        <taxon>Magnoliopsida</taxon>
        <taxon>eudicotyledons</taxon>
        <taxon>Gunneridae</taxon>
        <taxon>Pentapetalae</taxon>
        <taxon>rosids</taxon>
        <taxon>fabids</taxon>
        <taxon>Fabales</taxon>
        <taxon>Fabaceae</taxon>
        <taxon>Papilionoideae</taxon>
        <taxon>50 kb inversion clade</taxon>
        <taxon>dalbergioids sensu lato</taxon>
        <taxon>Dalbergieae</taxon>
        <taxon>Pterocarpus clade</taxon>
        <taxon>Stylosanthes</taxon>
    </lineage>
</organism>
<feature type="region of interest" description="Disordered" evidence="1">
    <location>
        <begin position="102"/>
        <end position="167"/>
    </location>
</feature>